<dbReference type="InterPro" id="IPR043128">
    <property type="entry name" value="Rev_trsase/Diguanyl_cyclase"/>
</dbReference>
<dbReference type="RefSeq" id="WP_345723778.1">
    <property type="nucleotide sequence ID" value="NZ_BAABRU010000016.1"/>
</dbReference>
<dbReference type="Gene3D" id="3.30.70.270">
    <property type="match status" value="1"/>
</dbReference>
<keyword evidence="5" id="KW-1185">Reference proteome</keyword>
<dbReference type="Proteomes" id="UP001428290">
    <property type="component" value="Unassembled WGS sequence"/>
</dbReference>
<keyword evidence="1" id="KW-0547">Nucleotide-binding</keyword>
<evidence type="ECO:0000313" key="5">
    <source>
        <dbReference type="Proteomes" id="UP001428290"/>
    </source>
</evidence>
<protein>
    <recommendedName>
        <fullName evidence="3">Cas10/Cmr2 second palm domain-containing protein</fullName>
    </recommendedName>
</protein>
<organism evidence="4 5">
    <name type="scientific">Herpetosiphon gulosus</name>
    <dbReference type="NCBI Taxonomy" id="1973496"/>
    <lineage>
        <taxon>Bacteria</taxon>
        <taxon>Bacillati</taxon>
        <taxon>Chloroflexota</taxon>
        <taxon>Chloroflexia</taxon>
        <taxon>Herpetosiphonales</taxon>
        <taxon>Herpetosiphonaceae</taxon>
        <taxon>Herpetosiphon</taxon>
    </lineage>
</organism>
<dbReference type="InterPro" id="IPR054767">
    <property type="entry name" value="Cas10-Cmr2_palm2"/>
</dbReference>
<accession>A0ABP9X6I8</accession>
<sequence length="559" mass="62792">MTQTNAVVVYIKTSGIQEYIFSSNRLRENIGASYSIKLATSEPDGIIKGWIDPPATEAQVIFAGGGHACILFYAKAHAQQWVRQYSLDMLKKAAGLRFAVGMSAEFDYKFDNNDIKCYIKQAQADVNRAQNAYNTTPATLGLGVTVACRSTGLVATQQGNQVAGVPQDPGDYPMSREIMAKIQFASQADDHGDPAMNDLLQRINAFEEINKKYSIPRDFDDFGRTTGKYSYLAVVHADGNGIGNLIRSLAEIETINQRYIDFYRALSQLINRLGALAMNKSVEFLSNIITNDTFKELTHHLEIDRDTDNPFFPLRPLVYGGDDITFVCDARVAFHVTPRLLDEFTRQSKELLSKLKQAFPEEASSFPHELSACAGITIFRTHYPFARAYDLADELCASAKQLSEAVSQKQASAMDWQIAPSGRIDKLEALRYTEYSLSTVESLTLRPVMLDQTTQTWRTWANVKQSVQGFSPIWQERRNKLIAFQDINRQGSQATKQWQTNLRAPLTLPQFAGLDHQDAWAVDDLDKSRSPAKQIALYFDVIELMEHYPPLAESWEVAE</sequence>
<feature type="domain" description="Cas10/Cmr2 second palm" evidence="3">
    <location>
        <begin position="231"/>
        <end position="402"/>
    </location>
</feature>
<dbReference type="EMBL" id="BAABRU010000016">
    <property type="protein sequence ID" value="GAA5530183.1"/>
    <property type="molecule type" value="Genomic_DNA"/>
</dbReference>
<keyword evidence="2" id="KW-0051">Antiviral defense</keyword>
<evidence type="ECO:0000313" key="4">
    <source>
        <dbReference type="EMBL" id="GAA5530183.1"/>
    </source>
</evidence>
<gene>
    <name evidence="4" type="ORF">Hgul01_04001</name>
</gene>
<evidence type="ECO:0000256" key="1">
    <source>
        <dbReference type="ARBA" id="ARBA00022741"/>
    </source>
</evidence>
<name>A0ABP9X6I8_9CHLR</name>
<comment type="caution">
    <text evidence="4">The sequence shown here is derived from an EMBL/GenBank/DDBJ whole genome shotgun (WGS) entry which is preliminary data.</text>
</comment>
<dbReference type="Pfam" id="PF22335">
    <property type="entry name" value="Cas10-Cmr2_palm2"/>
    <property type="match status" value="1"/>
</dbReference>
<evidence type="ECO:0000256" key="2">
    <source>
        <dbReference type="ARBA" id="ARBA00023118"/>
    </source>
</evidence>
<evidence type="ECO:0000259" key="3">
    <source>
        <dbReference type="Pfam" id="PF22335"/>
    </source>
</evidence>
<proteinExistence type="predicted"/>
<reference evidence="4 5" key="1">
    <citation type="submission" date="2024-02" db="EMBL/GenBank/DDBJ databases">
        <title>Herpetosiphon gulosus NBRC 112829.</title>
        <authorList>
            <person name="Ichikawa N."/>
            <person name="Katano-Makiyama Y."/>
            <person name="Hidaka K."/>
        </authorList>
    </citation>
    <scope>NUCLEOTIDE SEQUENCE [LARGE SCALE GENOMIC DNA]</scope>
    <source>
        <strain evidence="4 5">NBRC 112829</strain>
    </source>
</reference>